<gene>
    <name evidence="3" type="ORF">SAMN05444272_4257</name>
</gene>
<evidence type="ECO:0000313" key="4">
    <source>
        <dbReference type="Proteomes" id="UP000186002"/>
    </source>
</evidence>
<dbReference type="AlphaFoldDB" id="A0A1M7P9Y6"/>
<proteinExistence type="predicted"/>
<organism evidence="3 4">
    <name type="scientific">Roseibium suaedae</name>
    <dbReference type="NCBI Taxonomy" id="735517"/>
    <lineage>
        <taxon>Bacteria</taxon>
        <taxon>Pseudomonadati</taxon>
        <taxon>Pseudomonadota</taxon>
        <taxon>Alphaproteobacteria</taxon>
        <taxon>Hyphomicrobiales</taxon>
        <taxon>Stappiaceae</taxon>
        <taxon>Roseibium</taxon>
    </lineage>
</organism>
<dbReference type="SUPFAM" id="SSF47413">
    <property type="entry name" value="lambda repressor-like DNA-binding domains"/>
    <property type="match status" value="1"/>
</dbReference>
<feature type="region of interest" description="Disordered" evidence="1">
    <location>
        <begin position="73"/>
        <end position="100"/>
    </location>
</feature>
<evidence type="ECO:0000256" key="1">
    <source>
        <dbReference type="SAM" id="MobiDB-lite"/>
    </source>
</evidence>
<evidence type="ECO:0000259" key="2">
    <source>
        <dbReference type="PROSITE" id="PS50943"/>
    </source>
</evidence>
<dbReference type="PROSITE" id="PS50943">
    <property type="entry name" value="HTH_CROC1"/>
    <property type="match status" value="1"/>
</dbReference>
<dbReference type="Proteomes" id="UP000186002">
    <property type="component" value="Unassembled WGS sequence"/>
</dbReference>
<accession>A0A1M7P9Y6</accession>
<reference evidence="3 4" key="1">
    <citation type="submission" date="2016-11" db="EMBL/GenBank/DDBJ databases">
        <authorList>
            <person name="Jaros S."/>
            <person name="Januszkiewicz K."/>
            <person name="Wedrychowicz H."/>
        </authorList>
    </citation>
    <scope>NUCLEOTIDE SEQUENCE [LARGE SCALE GENOMIC DNA]</scope>
    <source>
        <strain evidence="3 4">DSM 22153</strain>
    </source>
</reference>
<sequence>MSNLARSPQQIGTLVRRARKAKGWSQGELGLQSGLRQGTVSQIESGHAGVRLETLLSVLAALGLEFRIGPRGEISGEFSGQDADQSADHPQPDGLEDLIG</sequence>
<dbReference type="STRING" id="735517.SAMN05444272_4257"/>
<dbReference type="InterPro" id="IPR001387">
    <property type="entry name" value="Cro/C1-type_HTH"/>
</dbReference>
<name>A0A1M7P9Y6_9HYPH</name>
<dbReference type="GO" id="GO:0003677">
    <property type="term" value="F:DNA binding"/>
    <property type="evidence" value="ECO:0007669"/>
    <property type="project" value="InterPro"/>
</dbReference>
<dbReference type="CDD" id="cd00093">
    <property type="entry name" value="HTH_XRE"/>
    <property type="match status" value="1"/>
</dbReference>
<dbReference type="RefSeq" id="WP_073015378.1">
    <property type="nucleotide sequence ID" value="NZ_FRBW01000006.1"/>
</dbReference>
<dbReference type="EMBL" id="FRBW01000006">
    <property type="protein sequence ID" value="SHN13635.1"/>
    <property type="molecule type" value="Genomic_DNA"/>
</dbReference>
<feature type="domain" description="HTH cro/C1-type" evidence="2">
    <location>
        <begin position="15"/>
        <end position="71"/>
    </location>
</feature>
<dbReference type="Pfam" id="PF01381">
    <property type="entry name" value="HTH_3"/>
    <property type="match status" value="1"/>
</dbReference>
<dbReference type="OrthoDB" id="9154356at2"/>
<keyword evidence="4" id="KW-1185">Reference proteome</keyword>
<dbReference type="SMART" id="SM00530">
    <property type="entry name" value="HTH_XRE"/>
    <property type="match status" value="1"/>
</dbReference>
<dbReference type="Gene3D" id="1.10.260.40">
    <property type="entry name" value="lambda repressor-like DNA-binding domains"/>
    <property type="match status" value="1"/>
</dbReference>
<dbReference type="InterPro" id="IPR010982">
    <property type="entry name" value="Lambda_DNA-bd_dom_sf"/>
</dbReference>
<evidence type="ECO:0000313" key="3">
    <source>
        <dbReference type="EMBL" id="SHN13635.1"/>
    </source>
</evidence>
<protein>
    <submittedName>
        <fullName evidence="3">Transcriptional regulator, XRE family</fullName>
    </submittedName>
</protein>